<name>A0A4U8V181_STECR</name>
<dbReference type="PANTHER" id="PTHR13379">
    <property type="entry name" value="UNCHARACTERIZED DUF1308"/>
    <property type="match status" value="1"/>
</dbReference>
<dbReference type="Proteomes" id="UP000298663">
    <property type="component" value="Chromosome X"/>
</dbReference>
<dbReference type="PANTHER" id="PTHR13379:SF0">
    <property type="entry name" value="UPF0415 PROTEIN C7ORF25"/>
    <property type="match status" value="1"/>
</dbReference>
<gene>
    <name evidence="2" type="ORF">L596_006114</name>
</gene>
<feature type="domain" description="DUF1308" evidence="1">
    <location>
        <begin position="2"/>
        <end position="89"/>
    </location>
</feature>
<organism evidence="2 3">
    <name type="scientific">Steinernema carpocapsae</name>
    <name type="common">Entomopathogenic nematode</name>
    <dbReference type="NCBI Taxonomy" id="34508"/>
    <lineage>
        <taxon>Eukaryota</taxon>
        <taxon>Metazoa</taxon>
        <taxon>Ecdysozoa</taxon>
        <taxon>Nematoda</taxon>
        <taxon>Chromadorea</taxon>
        <taxon>Rhabditida</taxon>
        <taxon>Tylenchina</taxon>
        <taxon>Panagrolaimomorpha</taxon>
        <taxon>Strongyloidoidea</taxon>
        <taxon>Steinernematidae</taxon>
        <taxon>Steinernema</taxon>
    </lineage>
</organism>
<proteinExistence type="predicted"/>
<reference evidence="2 3" key="1">
    <citation type="journal article" date="2015" name="Genome Biol.">
        <title>Comparative genomics of Steinernema reveals deeply conserved gene regulatory networks.</title>
        <authorList>
            <person name="Dillman A.R."/>
            <person name="Macchietto M."/>
            <person name="Porter C.F."/>
            <person name="Rogers A."/>
            <person name="Williams B."/>
            <person name="Antoshechkin I."/>
            <person name="Lee M.M."/>
            <person name="Goodwin Z."/>
            <person name="Lu X."/>
            <person name="Lewis E.E."/>
            <person name="Goodrich-Blair H."/>
            <person name="Stock S.P."/>
            <person name="Adams B.J."/>
            <person name="Sternberg P.W."/>
            <person name="Mortazavi A."/>
        </authorList>
    </citation>
    <scope>NUCLEOTIDE SEQUENCE [LARGE SCALE GENOMIC DNA]</scope>
    <source>
        <strain evidence="2 3">ALL</strain>
    </source>
</reference>
<dbReference type="Pfam" id="PF07000">
    <property type="entry name" value="DUF1308"/>
    <property type="match status" value="1"/>
</dbReference>
<evidence type="ECO:0000313" key="2">
    <source>
        <dbReference type="EMBL" id="TMS39621.1"/>
    </source>
</evidence>
<evidence type="ECO:0000259" key="1">
    <source>
        <dbReference type="Pfam" id="PF07000"/>
    </source>
</evidence>
<dbReference type="AlphaFoldDB" id="A0A4U8V181"/>
<accession>A0A4U8V181</accession>
<evidence type="ECO:0000313" key="3">
    <source>
        <dbReference type="Proteomes" id="UP000298663"/>
    </source>
</evidence>
<dbReference type="EMBL" id="CM016762">
    <property type="protein sequence ID" value="TMS39621.1"/>
    <property type="molecule type" value="Genomic_DNA"/>
</dbReference>
<sequence length="98" mass="11282">MQNVAGPTEFQRAKEFLQRVHIVDDAYCDVVMNLKESFHISALHKIIFATGVYHKVPTFSSHKHFANAAYHQGVILSSIFHENRSHGERFKVQSELEE</sequence>
<protein>
    <recommendedName>
        <fullName evidence="1">DUF1308 domain-containing protein</fullName>
    </recommendedName>
</protein>
<reference evidence="2 3" key="2">
    <citation type="journal article" date="2019" name="G3 (Bethesda)">
        <title>Hybrid Assembly of the Genome of the Entomopathogenic Nematode Steinernema carpocapsae Identifies the X-Chromosome.</title>
        <authorList>
            <person name="Serra L."/>
            <person name="Macchietto M."/>
            <person name="Macias-Munoz A."/>
            <person name="McGill C.J."/>
            <person name="Rodriguez I.M."/>
            <person name="Rodriguez B."/>
            <person name="Murad R."/>
            <person name="Mortazavi A."/>
        </authorList>
    </citation>
    <scope>NUCLEOTIDE SEQUENCE [LARGE SCALE GENOMIC DNA]</scope>
    <source>
        <strain evidence="2 3">ALL</strain>
    </source>
</reference>
<keyword evidence="3" id="KW-1185">Reference proteome</keyword>
<dbReference type="InterPro" id="IPR010733">
    <property type="entry name" value="DUF1308"/>
</dbReference>